<dbReference type="Gene3D" id="3.40.640.10">
    <property type="entry name" value="Type I PLP-dependent aspartate aminotransferase-like (Major domain)"/>
    <property type="match status" value="1"/>
</dbReference>
<dbReference type="RefSeq" id="WP_105247321.1">
    <property type="nucleotide sequence ID" value="NZ_PSZM01000043.1"/>
</dbReference>
<dbReference type="Proteomes" id="UP000238042">
    <property type="component" value="Unassembled WGS sequence"/>
</dbReference>
<dbReference type="SUPFAM" id="SSF53383">
    <property type="entry name" value="PLP-dependent transferases"/>
    <property type="match status" value="1"/>
</dbReference>
<dbReference type="GO" id="GO:0016829">
    <property type="term" value="F:lyase activity"/>
    <property type="evidence" value="ECO:0007669"/>
    <property type="project" value="InterPro"/>
</dbReference>
<gene>
    <name evidence="5" type="ORF">C4S77_09410</name>
</gene>
<dbReference type="GO" id="GO:0006520">
    <property type="term" value="P:amino acid metabolic process"/>
    <property type="evidence" value="ECO:0007669"/>
    <property type="project" value="InterPro"/>
</dbReference>
<name>A0A2S8A928_9FLAO</name>
<evidence type="ECO:0000313" key="5">
    <source>
        <dbReference type="EMBL" id="PQL91061.1"/>
    </source>
</evidence>
<organism evidence="5 6">
    <name type="scientific">Apibacter adventoris</name>
    <dbReference type="NCBI Taxonomy" id="1679466"/>
    <lineage>
        <taxon>Bacteria</taxon>
        <taxon>Pseudomonadati</taxon>
        <taxon>Bacteroidota</taxon>
        <taxon>Flavobacteriia</taxon>
        <taxon>Flavobacteriales</taxon>
        <taxon>Weeksellaceae</taxon>
        <taxon>Apibacter</taxon>
    </lineage>
</organism>
<keyword evidence="3" id="KW-0663">Pyridoxal phosphate</keyword>
<evidence type="ECO:0000256" key="2">
    <source>
        <dbReference type="ARBA" id="ARBA00006966"/>
    </source>
</evidence>
<comment type="cofactor">
    <cofactor evidence="1">
        <name>pyridoxal 5'-phosphate</name>
        <dbReference type="ChEBI" id="CHEBI:597326"/>
    </cofactor>
</comment>
<dbReference type="Gene3D" id="3.90.1150.10">
    <property type="entry name" value="Aspartate Aminotransferase, domain 1"/>
    <property type="match status" value="1"/>
</dbReference>
<evidence type="ECO:0000256" key="1">
    <source>
        <dbReference type="ARBA" id="ARBA00001933"/>
    </source>
</evidence>
<dbReference type="InterPro" id="IPR015421">
    <property type="entry name" value="PyrdxlP-dep_Trfase_major"/>
</dbReference>
<accession>A0A2S8A928</accession>
<dbReference type="AlphaFoldDB" id="A0A2S8A928"/>
<dbReference type="EMBL" id="PSZM01000043">
    <property type="protein sequence ID" value="PQL91061.1"/>
    <property type="molecule type" value="Genomic_DNA"/>
</dbReference>
<comment type="similarity">
    <text evidence="2">Belongs to the threonine aldolase family.</text>
</comment>
<evidence type="ECO:0000313" key="6">
    <source>
        <dbReference type="Proteomes" id="UP000238042"/>
    </source>
</evidence>
<reference evidence="5 6" key="1">
    <citation type="submission" date="2018-02" db="EMBL/GenBank/DDBJ databases">
        <title>Genome sequences of Apibacter spp., gut symbionts of Asian honey bees.</title>
        <authorList>
            <person name="Kwong W.K."/>
            <person name="Steele M.I."/>
            <person name="Moran N.A."/>
        </authorList>
    </citation>
    <scope>NUCLEOTIDE SEQUENCE [LARGE SCALE GENOMIC DNA]</scope>
    <source>
        <strain evidence="6">wkB301</strain>
    </source>
</reference>
<dbReference type="InterPro" id="IPR015422">
    <property type="entry name" value="PyrdxlP-dep_Trfase_small"/>
</dbReference>
<sequence>MTYNFTNDYSEGCHPSILNALINSNLEQQNGYGEDFYTQKAITIIQDKIEDKNADINLVAGGTQANLLVLSSILRPYESVISAETGHINSHETGAVEATGHKIETVYSSNGKLSPDKIIPILKRSSNYHSVRPRAVYISNSTELGTIYNKEELTDLYKFCKKNDLFLYLDGARLASALSAPSNNMSIKDIAELTDIFYLGGTKCGALIGEAIITTNNSLKENFKYNQKLRGALLAKGRVLGIQFFQLLQNNLIFKLADHSNLMALKITKALESLGYSFLAQSDTNQIFPIFPNNIIQILKKEYEFTIWKSIAPDLFAIRLVTSWATPEKVVDKFIDDLKKIS</sequence>
<keyword evidence="6" id="KW-1185">Reference proteome</keyword>
<evidence type="ECO:0000256" key="3">
    <source>
        <dbReference type="ARBA" id="ARBA00022898"/>
    </source>
</evidence>
<evidence type="ECO:0000259" key="4">
    <source>
        <dbReference type="Pfam" id="PF01212"/>
    </source>
</evidence>
<protein>
    <submittedName>
        <fullName evidence="5">Threonine aldolase</fullName>
    </submittedName>
</protein>
<dbReference type="OrthoDB" id="9774495at2"/>
<dbReference type="PANTHER" id="PTHR48097">
    <property type="entry name" value="L-THREONINE ALDOLASE-RELATED"/>
    <property type="match status" value="1"/>
</dbReference>
<dbReference type="PANTHER" id="PTHR48097:SF5">
    <property type="entry name" value="LOW SPECIFICITY L-THREONINE ALDOLASE"/>
    <property type="match status" value="1"/>
</dbReference>
<dbReference type="InterPro" id="IPR015424">
    <property type="entry name" value="PyrdxlP-dep_Trfase"/>
</dbReference>
<feature type="domain" description="Aromatic amino acid beta-eliminating lyase/threonine aldolase" evidence="4">
    <location>
        <begin position="21"/>
        <end position="288"/>
    </location>
</feature>
<dbReference type="Pfam" id="PF01212">
    <property type="entry name" value="Beta_elim_lyase"/>
    <property type="match status" value="1"/>
</dbReference>
<comment type="caution">
    <text evidence="5">The sequence shown here is derived from an EMBL/GenBank/DDBJ whole genome shotgun (WGS) entry which is preliminary data.</text>
</comment>
<dbReference type="InterPro" id="IPR001597">
    <property type="entry name" value="ArAA_b-elim_lyase/Thr_aldolase"/>
</dbReference>
<proteinExistence type="inferred from homology"/>